<name>A0A914DQU3_9BILA</name>
<dbReference type="GO" id="GO:0003723">
    <property type="term" value="F:RNA binding"/>
    <property type="evidence" value="ECO:0007669"/>
    <property type="project" value="InterPro"/>
</dbReference>
<proteinExistence type="predicted"/>
<dbReference type="Gene3D" id="3.30.420.610">
    <property type="entry name" value="LOTUS domain-like"/>
    <property type="match status" value="1"/>
</dbReference>
<protein>
    <submittedName>
        <fullName evidence="3">G-patch domain-containing protein</fullName>
    </submittedName>
</protein>
<dbReference type="SUPFAM" id="SSF54768">
    <property type="entry name" value="dsRNA-binding domain-like"/>
    <property type="match status" value="1"/>
</dbReference>
<sequence length="385" mass="43993">MASDFQDLKTKVFATVATDAENHTKGCNLTNLVRNFFNDWSHSLTDDCQKLGYSSVITLLKEMPDMIKVHGNPYEPESLLIFPIFDEALDHQRDLIQDSDASKKPKKRFAKQARDIFKISMDLQQSLEELTLLDDVPIYCVYPVSSGLRHRYLLELVQYKKELKEEPKNFGAKAMIEEVEEKLNELGDTESTFGDFRYFKVPKLLTDDELMPCDKNFISWAKKDSFRKHPVCFGGVGLMIMEKMGFEIGQGLGKFGQGIKEPVLVDIKKNKRCLSSDSDYPAGVKGLIERNDNPVQLLNTICVKKGWLPPVYGYNVVRDGPNNFWYSQAILNDESFTLVTKVKSKKEGRLRLAIYILEQLFHFTSPVWQDANFSSIQNLDNSVAI</sequence>
<dbReference type="InterPro" id="IPR032922">
    <property type="entry name" value="SON"/>
</dbReference>
<dbReference type="GO" id="GO:0051726">
    <property type="term" value="P:regulation of cell cycle"/>
    <property type="evidence" value="ECO:0007669"/>
    <property type="project" value="InterPro"/>
</dbReference>
<organism evidence="2 3">
    <name type="scientific">Acrobeloides nanus</name>
    <dbReference type="NCBI Taxonomy" id="290746"/>
    <lineage>
        <taxon>Eukaryota</taxon>
        <taxon>Metazoa</taxon>
        <taxon>Ecdysozoa</taxon>
        <taxon>Nematoda</taxon>
        <taxon>Chromadorea</taxon>
        <taxon>Rhabditida</taxon>
        <taxon>Tylenchina</taxon>
        <taxon>Cephalobomorpha</taxon>
        <taxon>Cephaloboidea</taxon>
        <taxon>Cephalobidae</taxon>
        <taxon>Acrobeloides</taxon>
    </lineage>
</organism>
<dbReference type="SMART" id="SM00443">
    <property type="entry name" value="G_patch"/>
    <property type="match status" value="1"/>
</dbReference>
<dbReference type="Pfam" id="PF01585">
    <property type="entry name" value="G-patch"/>
    <property type="match status" value="1"/>
</dbReference>
<evidence type="ECO:0000313" key="2">
    <source>
        <dbReference type="Proteomes" id="UP000887540"/>
    </source>
</evidence>
<evidence type="ECO:0000259" key="1">
    <source>
        <dbReference type="PROSITE" id="PS50174"/>
    </source>
</evidence>
<dbReference type="InterPro" id="IPR041966">
    <property type="entry name" value="LOTUS-like"/>
</dbReference>
<accession>A0A914DQU3</accession>
<reference evidence="3" key="1">
    <citation type="submission" date="2022-11" db="UniProtKB">
        <authorList>
            <consortium name="WormBaseParasite"/>
        </authorList>
    </citation>
    <scope>IDENTIFICATION</scope>
</reference>
<dbReference type="Proteomes" id="UP000887540">
    <property type="component" value="Unplaced"/>
</dbReference>
<dbReference type="PROSITE" id="PS50174">
    <property type="entry name" value="G_PATCH"/>
    <property type="match status" value="1"/>
</dbReference>
<keyword evidence="2" id="KW-1185">Reference proteome</keyword>
<dbReference type="Gene3D" id="3.30.160.20">
    <property type="match status" value="1"/>
</dbReference>
<evidence type="ECO:0000313" key="3">
    <source>
        <dbReference type="WBParaSite" id="ACRNAN_scaffold335.g18469.t1"/>
    </source>
</evidence>
<dbReference type="PANTHER" id="PTHR46528">
    <property type="entry name" value="PROTEIN SON"/>
    <property type="match status" value="1"/>
</dbReference>
<dbReference type="AlphaFoldDB" id="A0A914DQU3"/>
<dbReference type="PANTHER" id="PTHR46528:SF1">
    <property type="entry name" value="PROTEIN SON"/>
    <property type="match status" value="1"/>
</dbReference>
<dbReference type="WBParaSite" id="ACRNAN_scaffold335.g18469.t1">
    <property type="protein sequence ID" value="ACRNAN_scaffold335.g18469.t1"/>
    <property type="gene ID" value="ACRNAN_scaffold335.g18469"/>
</dbReference>
<dbReference type="InterPro" id="IPR000467">
    <property type="entry name" value="G_patch_dom"/>
</dbReference>
<feature type="domain" description="G-patch" evidence="1">
    <location>
        <begin position="233"/>
        <end position="279"/>
    </location>
</feature>
<dbReference type="Pfam" id="PF24359">
    <property type="entry name" value="DUF7515"/>
    <property type="match status" value="1"/>
</dbReference>
<dbReference type="InterPro" id="IPR055937">
    <property type="entry name" value="DUF7515"/>
</dbReference>
<dbReference type="GO" id="GO:0048024">
    <property type="term" value="P:regulation of mRNA splicing, via spliceosome"/>
    <property type="evidence" value="ECO:0007669"/>
    <property type="project" value="TreeGrafter"/>
</dbReference>
<dbReference type="CDD" id="cd00048">
    <property type="entry name" value="DSRM_SF"/>
    <property type="match status" value="1"/>
</dbReference>